<keyword evidence="3 5" id="KW-1133">Transmembrane helix</keyword>
<dbReference type="PANTHER" id="PTHR22718:SF25">
    <property type="entry name" value="G-PROTEIN COUPLED RECEPTORS FAMILY 1 PROFILE DOMAIN-CONTAINING PROTEIN"/>
    <property type="match status" value="1"/>
</dbReference>
<evidence type="ECO:0000256" key="1">
    <source>
        <dbReference type="ARBA" id="ARBA00004370"/>
    </source>
</evidence>
<evidence type="ECO:0000256" key="4">
    <source>
        <dbReference type="ARBA" id="ARBA00023136"/>
    </source>
</evidence>
<comment type="subcellular location">
    <subcellularLocation>
        <location evidence="1">Membrane</location>
    </subcellularLocation>
</comment>
<evidence type="ECO:0000313" key="7">
    <source>
        <dbReference type="EMBL" id="EYC07967.1"/>
    </source>
</evidence>
<reference evidence="8" key="1">
    <citation type="journal article" date="2015" name="Nat. Genet.">
        <title>The genome and transcriptome of the zoonotic hookworm Ancylostoma ceylanicum identify infection-specific gene families.</title>
        <authorList>
            <person name="Schwarz E.M."/>
            <person name="Hu Y."/>
            <person name="Antoshechkin I."/>
            <person name="Miller M.M."/>
            <person name="Sternberg P.W."/>
            <person name="Aroian R.V."/>
        </authorList>
    </citation>
    <scope>NUCLEOTIDE SEQUENCE</scope>
    <source>
        <strain evidence="8">HY135</strain>
    </source>
</reference>
<feature type="transmembrane region" description="Helical" evidence="5">
    <location>
        <begin position="189"/>
        <end position="210"/>
    </location>
</feature>
<dbReference type="AlphaFoldDB" id="A0A016TZG6"/>
<keyword evidence="8" id="KW-1185">Reference proteome</keyword>
<feature type="transmembrane region" description="Helical" evidence="5">
    <location>
        <begin position="230"/>
        <end position="257"/>
    </location>
</feature>
<dbReference type="OrthoDB" id="5868068at2759"/>
<feature type="transmembrane region" description="Helical" evidence="5">
    <location>
        <begin position="144"/>
        <end position="169"/>
    </location>
</feature>
<dbReference type="Proteomes" id="UP000024635">
    <property type="component" value="Unassembled WGS sequence"/>
</dbReference>
<sequence>MVHGDDGVTFELEEGTVPRLMEENMNLSSFKLQKVHHLDQLVLKWNWLQKMILQDPLFGLDVHGYGYQIILAATIVYALLTICGLVTVSLFITVLIKARSAFKEYPFFTIVWQVTISNALNLLAQATCILPCTFLDSREGDLSIWYTVGAYIIDFTDYSVSFFVFLMALNRFAVFVAKPLGKAFTKSSVLYSIFVTWLAVIAIFVVKVNFGPVQTNASWGFIDFFIRKDVGMTVIILIGYLVPVAILIIYITIYAYIRKRRSTLEYSKNQDKNDVALLWQGFVIALSLIFFRTINTFAPRIETVLWLQWLLNVLRGMTSVGNHMLNPILFLTTNKTVRKAVRGMFRRRKRQSGTRFESSVFFFGNKVNSDLRNMKRMSFPNTALKTVLSQKTLK</sequence>
<evidence type="ECO:0000256" key="2">
    <source>
        <dbReference type="ARBA" id="ARBA00022692"/>
    </source>
</evidence>
<evidence type="ECO:0000313" key="8">
    <source>
        <dbReference type="Proteomes" id="UP000024635"/>
    </source>
</evidence>
<comment type="caution">
    <text evidence="7">The sequence shown here is derived from an EMBL/GenBank/DDBJ whole genome shotgun (WGS) entry which is preliminary data.</text>
</comment>
<feature type="transmembrane region" description="Helical" evidence="5">
    <location>
        <begin position="306"/>
        <end position="332"/>
    </location>
</feature>
<dbReference type="GO" id="GO:0016020">
    <property type="term" value="C:membrane"/>
    <property type="evidence" value="ECO:0007669"/>
    <property type="project" value="UniProtKB-SubCell"/>
</dbReference>
<dbReference type="PANTHER" id="PTHR22718">
    <property type="entry name" value="SERPENTINE RECEPTOR, CLASS X"/>
    <property type="match status" value="1"/>
</dbReference>
<gene>
    <name evidence="7" type="primary">Acey_s0068.g225</name>
    <name evidence="7" type="ORF">Y032_0068g225</name>
</gene>
<dbReference type="SUPFAM" id="SSF81321">
    <property type="entry name" value="Family A G protein-coupled receptor-like"/>
    <property type="match status" value="1"/>
</dbReference>
<dbReference type="InterPro" id="IPR006874">
    <property type="entry name" value="DUF621"/>
</dbReference>
<evidence type="ECO:0000259" key="6">
    <source>
        <dbReference type="PROSITE" id="PS50262"/>
    </source>
</evidence>
<dbReference type="Gene3D" id="1.20.1070.10">
    <property type="entry name" value="Rhodopsin 7-helix transmembrane proteins"/>
    <property type="match status" value="1"/>
</dbReference>
<evidence type="ECO:0000256" key="3">
    <source>
        <dbReference type="ARBA" id="ARBA00022989"/>
    </source>
</evidence>
<dbReference type="EMBL" id="JARK01001404">
    <property type="protein sequence ID" value="EYC07967.1"/>
    <property type="molecule type" value="Genomic_DNA"/>
</dbReference>
<feature type="transmembrane region" description="Helical" evidence="5">
    <location>
        <begin position="65"/>
        <end position="93"/>
    </location>
</feature>
<dbReference type="PROSITE" id="PS50262">
    <property type="entry name" value="G_PROTEIN_RECEP_F1_2"/>
    <property type="match status" value="1"/>
</dbReference>
<protein>
    <recommendedName>
        <fullName evidence="6">G-protein coupled receptors family 1 profile domain-containing protein</fullName>
    </recommendedName>
</protein>
<name>A0A016TZG6_9BILA</name>
<feature type="transmembrane region" description="Helical" evidence="5">
    <location>
        <begin position="277"/>
        <end position="294"/>
    </location>
</feature>
<accession>A0A016TZG6</accession>
<dbReference type="Pfam" id="PF04789">
    <property type="entry name" value="DUF621"/>
    <property type="match status" value="1"/>
</dbReference>
<dbReference type="InterPro" id="IPR017452">
    <property type="entry name" value="GPCR_Rhodpsn_7TM"/>
</dbReference>
<keyword evidence="4 5" id="KW-0472">Membrane</keyword>
<feature type="domain" description="G-protein coupled receptors family 1 profile" evidence="6">
    <location>
        <begin position="87"/>
        <end position="330"/>
    </location>
</feature>
<proteinExistence type="predicted"/>
<keyword evidence="2 5" id="KW-0812">Transmembrane</keyword>
<organism evidence="7 8">
    <name type="scientific">Ancylostoma ceylanicum</name>
    <dbReference type="NCBI Taxonomy" id="53326"/>
    <lineage>
        <taxon>Eukaryota</taxon>
        <taxon>Metazoa</taxon>
        <taxon>Ecdysozoa</taxon>
        <taxon>Nematoda</taxon>
        <taxon>Chromadorea</taxon>
        <taxon>Rhabditida</taxon>
        <taxon>Rhabditina</taxon>
        <taxon>Rhabditomorpha</taxon>
        <taxon>Strongyloidea</taxon>
        <taxon>Ancylostomatidae</taxon>
        <taxon>Ancylostomatinae</taxon>
        <taxon>Ancylostoma</taxon>
    </lineage>
</organism>
<evidence type="ECO:0000256" key="5">
    <source>
        <dbReference type="SAM" id="Phobius"/>
    </source>
</evidence>
<feature type="transmembrane region" description="Helical" evidence="5">
    <location>
        <begin position="105"/>
        <end position="124"/>
    </location>
</feature>